<name>A3ZP53_9BACT</name>
<dbReference type="NCBIfam" id="NF033819">
    <property type="entry name" value="IS66_TnpB"/>
    <property type="match status" value="1"/>
</dbReference>
<dbReference type="RefSeq" id="WP_002653520.1">
    <property type="nucleotide sequence ID" value="NZ_CH672376.1"/>
</dbReference>
<dbReference type="PANTHER" id="PTHR36455:SF1">
    <property type="entry name" value="BLR8292 PROTEIN"/>
    <property type="match status" value="1"/>
</dbReference>
<comment type="caution">
    <text evidence="2">The sequence shown here is derived from an EMBL/GenBank/DDBJ whole genome shotgun (WGS) entry which is preliminary data.</text>
</comment>
<dbReference type="AlphaFoldDB" id="A3ZP53"/>
<evidence type="ECO:0000313" key="3">
    <source>
        <dbReference type="Proteomes" id="UP000004358"/>
    </source>
</evidence>
<dbReference type="eggNOG" id="COG3436">
    <property type="taxonomic scope" value="Bacteria"/>
</dbReference>
<dbReference type="HOGENOM" id="CLU_128110_0_0_0"/>
<proteinExistence type="predicted"/>
<gene>
    <name evidence="2" type="ORF">DSM3645_28137</name>
</gene>
<dbReference type="Proteomes" id="UP000004358">
    <property type="component" value="Unassembled WGS sequence"/>
</dbReference>
<dbReference type="PANTHER" id="PTHR36455">
    <property type="match status" value="1"/>
</dbReference>
<organism evidence="2 3">
    <name type="scientific">Blastopirellula marina DSM 3645</name>
    <dbReference type="NCBI Taxonomy" id="314230"/>
    <lineage>
        <taxon>Bacteria</taxon>
        <taxon>Pseudomonadati</taxon>
        <taxon>Planctomycetota</taxon>
        <taxon>Planctomycetia</taxon>
        <taxon>Pirellulales</taxon>
        <taxon>Pirellulaceae</taxon>
        <taxon>Blastopirellula</taxon>
    </lineage>
</organism>
<dbReference type="OrthoDB" id="4956084at2"/>
<evidence type="ECO:0000256" key="1">
    <source>
        <dbReference type="SAM" id="MobiDB-lite"/>
    </source>
</evidence>
<dbReference type="Pfam" id="PF05717">
    <property type="entry name" value="TnpB_IS66"/>
    <property type="match status" value="1"/>
</dbReference>
<dbReference type="STRING" id="314230.DSM3645_28137"/>
<sequence>MLSVPGSLKIFIAVEAVDFRKSHDGLAAIVEQAIGEDLFGGGLFVFTNKRRDRLKILYWDSDGLALWYKRLEAGTFRLPRANNDATRLEISAADLNLILSGIELSSVKRRKRYRRPEPAKNPSEQTPVA</sequence>
<dbReference type="InterPro" id="IPR008878">
    <property type="entry name" value="Transposase_IS66_Orf2"/>
</dbReference>
<dbReference type="EMBL" id="AANZ01000004">
    <property type="protein sequence ID" value="EAQ81527.1"/>
    <property type="molecule type" value="Genomic_DNA"/>
</dbReference>
<evidence type="ECO:0000313" key="2">
    <source>
        <dbReference type="EMBL" id="EAQ81527.1"/>
    </source>
</evidence>
<protein>
    <submittedName>
        <fullName evidence="2">Hypothetical ISPpu15, transposase</fullName>
    </submittedName>
</protein>
<reference evidence="2 3" key="1">
    <citation type="submission" date="2006-02" db="EMBL/GenBank/DDBJ databases">
        <authorList>
            <person name="Amann R."/>
            <person name="Ferriera S."/>
            <person name="Johnson J."/>
            <person name="Kravitz S."/>
            <person name="Halpern A."/>
            <person name="Remington K."/>
            <person name="Beeson K."/>
            <person name="Tran B."/>
            <person name="Rogers Y.-H."/>
            <person name="Friedman R."/>
            <person name="Venter J.C."/>
        </authorList>
    </citation>
    <scope>NUCLEOTIDE SEQUENCE [LARGE SCALE GENOMIC DNA]</scope>
    <source>
        <strain evidence="2 3">DSM 3645</strain>
    </source>
</reference>
<feature type="region of interest" description="Disordered" evidence="1">
    <location>
        <begin position="109"/>
        <end position="129"/>
    </location>
</feature>
<accession>A3ZP53</accession>